<evidence type="ECO:0000313" key="3">
    <source>
        <dbReference type="Proteomes" id="UP001501009"/>
    </source>
</evidence>
<name>A0ABP7HZY0_9ACTN</name>
<proteinExistence type="predicted"/>
<gene>
    <name evidence="2" type="ORF">GCM10022403_048220</name>
</gene>
<evidence type="ECO:0000259" key="1">
    <source>
        <dbReference type="Pfam" id="PF17765"/>
    </source>
</evidence>
<keyword evidence="3" id="KW-1185">Reference proteome</keyword>
<organism evidence="2 3">
    <name type="scientific">Streptomyces coacervatus</name>
    <dbReference type="NCBI Taxonomy" id="647381"/>
    <lineage>
        <taxon>Bacteria</taxon>
        <taxon>Bacillati</taxon>
        <taxon>Actinomycetota</taxon>
        <taxon>Actinomycetes</taxon>
        <taxon>Kitasatosporales</taxon>
        <taxon>Streptomycetaceae</taxon>
        <taxon>Streptomyces</taxon>
    </lineage>
</organism>
<feature type="domain" description="MmyB-like transcription regulator ligand binding" evidence="1">
    <location>
        <begin position="2"/>
        <end position="94"/>
    </location>
</feature>
<evidence type="ECO:0000313" key="2">
    <source>
        <dbReference type="EMBL" id="GAA3808427.1"/>
    </source>
</evidence>
<dbReference type="EMBL" id="BAABDE010000020">
    <property type="protein sequence ID" value="GAA3808427.1"/>
    <property type="molecule type" value="Genomic_DNA"/>
</dbReference>
<protein>
    <recommendedName>
        <fullName evidence="1">MmyB-like transcription regulator ligand binding domain-containing protein</fullName>
    </recommendedName>
</protein>
<dbReference type="PANTHER" id="PTHR35010">
    <property type="entry name" value="BLL4672 PROTEIN-RELATED"/>
    <property type="match status" value="1"/>
</dbReference>
<reference evidence="3" key="1">
    <citation type="journal article" date="2019" name="Int. J. Syst. Evol. Microbiol.">
        <title>The Global Catalogue of Microorganisms (GCM) 10K type strain sequencing project: providing services to taxonomists for standard genome sequencing and annotation.</title>
        <authorList>
            <consortium name="The Broad Institute Genomics Platform"/>
            <consortium name="The Broad Institute Genome Sequencing Center for Infectious Disease"/>
            <person name="Wu L."/>
            <person name="Ma J."/>
        </authorList>
    </citation>
    <scope>NUCLEOTIDE SEQUENCE [LARGE SCALE GENOMIC DNA]</scope>
    <source>
        <strain evidence="3">JCM 17138</strain>
    </source>
</reference>
<dbReference type="Gene3D" id="3.30.450.180">
    <property type="match status" value="1"/>
</dbReference>
<comment type="caution">
    <text evidence="2">The sequence shown here is derived from an EMBL/GenBank/DDBJ whole genome shotgun (WGS) entry which is preliminary data.</text>
</comment>
<accession>A0ABP7HZY0</accession>
<dbReference type="InterPro" id="IPR041413">
    <property type="entry name" value="MLTR_LBD"/>
</dbReference>
<dbReference type="Proteomes" id="UP001501009">
    <property type="component" value="Unassembled WGS sequence"/>
</dbReference>
<dbReference type="Pfam" id="PF17765">
    <property type="entry name" value="MLTR_LBD"/>
    <property type="match status" value="1"/>
</dbReference>
<dbReference type="PANTHER" id="PTHR35010:SF2">
    <property type="entry name" value="BLL4672 PROTEIN"/>
    <property type="match status" value="1"/>
</dbReference>
<sequence>MTRGCVARLRALAGTDPDAPDLAELVDELLLKSPEFTQLWESYDERAFAHGHKTLQHPEVGALTLRYQSLLIEGTPGHCLVTYYALPDTPDYDAVVLDQADQGRGATPTGKYPG</sequence>
<dbReference type="RefSeq" id="WP_338059309.1">
    <property type="nucleotide sequence ID" value="NZ_BAABDE010000020.1"/>
</dbReference>